<proteinExistence type="predicted"/>
<evidence type="ECO:0000313" key="1">
    <source>
        <dbReference type="EMBL" id="KAH6942814.1"/>
    </source>
</evidence>
<reference evidence="1" key="1">
    <citation type="submission" date="2020-05" db="EMBL/GenBank/DDBJ databases">
        <title>Large-scale comparative analyses of tick genomes elucidate their genetic diversity and vector capacities.</title>
        <authorList>
            <person name="Jia N."/>
            <person name="Wang J."/>
            <person name="Shi W."/>
            <person name="Du L."/>
            <person name="Sun Y."/>
            <person name="Zhan W."/>
            <person name="Jiang J."/>
            <person name="Wang Q."/>
            <person name="Zhang B."/>
            <person name="Ji P."/>
            <person name="Sakyi L.B."/>
            <person name="Cui X."/>
            <person name="Yuan T."/>
            <person name="Jiang B."/>
            <person name="Yang W."/>
            <person name="Lam T.T.-Y."/>
            <person name="Chang Q."/>
            <person name="Ding S."/>
            <person name="Wang X."/>
            <person name="Zhu J."/>
            <person name="Ruan X."/>
            <person name="Zhao L."/>
            <person name="Wei J."/>
            <person name="Que T."/>
            <person name="Du C."/>
            <person name="Cheng J."/>
            <person name="Dai P."/>
            <person name="Han X."/>
            <person name="Huang E."/>
            <person name="Gao Y."/>
            <person name="Liu J."/>
            <person name="Shao H."/>
            <person name="Ye R."/>
            <person name="Li L."/>
            <person name="Wei W."/>
            <person name="Wang X."/>
            <person name="Wang C."/>
            <person name="Yang T."/>
            <person name="Huo Q."/>
            <person name="Li W."/>
            <person name="Guo W."/>
            <person name="Chen H."/>
            <person name="Zhou L."/>
            <person name="Ni X."/>
            <person name="Tian J."/>
            <person name="Zhou Y."/>
            <person name="Sheng Y."/>
            <person name="Liu T."/>
            <person name="Pan Y."/>
            <person name="Xia L."/>
            <person name="Li J."/>
            <person name="Zhao F."/>
            <person name="Cao W."/>
        </authorList>
    </citation>
    <scope>NUCLEOTIDE SEQUENCE</scope>
    <source>
        <strain evidence="1">Hyas-2018</strain>
    </source>
</reference>
<accession>A0ACB7T9Z3</accession>
<gene>
    <name evidence="1" type="ORF">HPB50_010761</name>
</gene>
<dbReference type="Proteomes" id="UP000821845">
    <property type="component" value="Chromosome 10"/>
</dbReference>
<name>A0ACB7T9Z3_HYAAI</name>
<comment type="caution">
    <text evidence="1">The sequence shown here is derived from an EMBL/GenBank/DDBJ whole genome shotgun (WGS) entry which is preliminary data.</text>
</comment>
<evidence type="ECO:0000313" key="2">
    <source>
        <dbReference type="Proteomes" id="UP000821845"/>
    </source>
</evidence>
<dbReference type="EMBL" id="CM023490">
    <property type="protein sequence ID" value="KAH6942814.1"/>
    <property type="molecule type" value="Genomic_DNA"/>
</dbReference>
<sequence length="275" mass="30547">MMASRWRSGCHRHKRRNRRFAAEKQGSSTATRTRDDRRLSASTSPSFTGTGDTPGDRRRGRIAFWPAFVPSPAPAAVDGTEASTQTTSLRFIPSGSSTNGGSPLPATSRSRMQMLAHRAIGLGVHSTGPGGASVLVEAGEPARTDEPRARSNSSGAASRFRHNSRLMALLLMDDRVVEAPNQDWQKLYAKRRAQRLRLEEKLATMMVEMDNLEMVQALKRKHWEMDAGRFRANLLKCSQREHLLEVARAMKVQGQTGQPSVQSSCKTAFRLKYVR</sequence>
<protein>
    <submittedName>
        <fullName evidence="1">Uncharacterized protein</fullName>
    </submittedName>
</protein>
<keyword evidence="2" id="KW-1185">Reference proteome</keyword>
<organism evidence="1 2">
    <name type="scientific">Hyalomma asiaticum</name>
    <name type="common">Tick</name>
    <dbReference type="NCBI Taxonomy" id="266040"/>
    <lineage>
        <taxon>Eukaryota</taxon>
        <taxon>Metazoa</taxon>
        <taxon>Ecdysozoa</taxon>
        <taxon>Arthropoda</taxon>
        <taxon>Chelicerata</taxon>
        <taxon>Arachnida</taxon>
        <taxon>Acari</taxon>
        <taxon>Parasitiformes</taxon>
        <taxon>Ixodida</taxon>
        <taxon>Ixodoidea</taxon>
        <taxon>Ixodidae</taxon>
        <taxon>Hyalomminae</taxon>
        <taxon>Hyalomma</taxon>
    </lineage>
</organism>